<proteinExistence type="predicted"/>
<accession>A0ABN8HW12</accession>
<sequence>MFRLEGGTSGVRKLSRRPSEAGRSIPATVSLPSTDSGNSRRFVWSDTESFWIHDSLQAPVDFHAGASLTEADGATYPICSRAGITAVQLEQIAEP</sequence>
<gene>
    <name evidence="2" type="ORF">IPOD504_LOCUS2889</name>
</gene>
<protein>
    <submittedName>
        <fullName evidence="2">Uncharacterized protein</fullName>
    </submittedName>
</protein>
<organism evidence="2 3">
    <name type="scientific">Iphiclides podalirius</name>
    <name type="common">scarce swallowtail</name>
    <dbReference type="NCBI Taxonomy" id="110791"/>
    <lineage>
        <taxon>Eukaryota</taxon>
        <taxon>Metazoa</taxon>
        <taxon>Ecdysozoa</taxon>
        <taxon>Arthropoda</taxon>
        <taxon>Hexapoda</taxon>
        <taxon>Insecta</taxon>
        <taxon>Pterygota</taxon>
        <taxon>Neoptera</taxon>
        <taxon>Endopterygota</taxon>
        <taxon>Lepidoptera</taxon>
        <taxon>Glossata</taxon>
        <taxon>Ditrysia</taxon>
        <taxon>Papilionoidea</taxon>
        <taxon>Papilionidae</taxon>
        <taxon>Papilioninae</taxon>
        <taxon>Iphiclides</taxon>
    </lineage>
</organism>
<keyword evidence="3" id="KW-1185">Reference proteome</keyword>
<feature type="region of interest" description="Disordered" evidence="1">
    <location>
        <begin position="1"/>
        <end position="39"/>
    </location>
</feature>
<reference evidence="2" key="1">
    <citation type="submission" date="2022-03" db="EMBL/GenBank/DDBJ databases">
        <authorList>
            <person name="Martin H S."/>
        </authorList>
    </citation>
    <scope>NUCLEOTIDE SEQUENCE</scope>
</reference>
<feature type="non-terminal residue" evidence="2">
    <location>
        <position position="95"/>
    </location>
</feature>
<evidence type="ECO:0000313" key="2">
    <source>
        <dbReference type="EMBL" id="CAH2040903.1"/>
    </source>
</evidence>
<feature type="compositionally biased region" description="Polar residues" evidence="1">
    <location>
        <begin position="30"/>
        <end position="39"/>
    </location>
</feature>
<evidence type="ECO:0000313" key="3">
    <source>
        <dbReference type="Proteomes" id="UP000837857"/>
    </source>
</evidence>
<dbReference type="Proteomes" id="UP000837857">
    <property type="component" value="Chromosome 12"/>
</dbReference>
<evidence type="ECO:0000256" key="1">
    <source>
        <dbReference type="SAM" id="MobiDB-lite"/>
    </source>
</evidence>
<dbReference type="EMBL" id="OW152824">
    <property type="protein sequence ID" value="CAH2040903.1"/>
    <property type="molecule type" value="Genomic_DNA"/>
</dbReference>
<name>A0ABN8HW12_9NEOP</name>